<dbReference type="RefSeq" id="WP_216469520.1">
    <property type="nucleotide sequence ID" value="NZ_JAHLQI010000002.1"/>
</dbReference>
<dbReference type="PROSITE" id="PS01300">
    <property type="entry name" value="RECR"/>
    <property type="match status" value="1"/>
</dbReference>
<keyword evidence="1" id="KW-0863">Zinc-finger</keyword>
<evidence type="ECO:0000256" key="1">
    <source>
        <dbReference type="HAMAP-Rule" id="MF_00017"/>
    </source>
</evidence>
<keyword evidence="1" id="KW-0862">Zinc</keyword>
<keyword evidence="1" id="KW-0479">Metal-binding</keyword>
<protein>
    <recommendedName>
        <fullName evidence="1">Recombination protein RecR</fullName>
    </recommendedName>
</protein>
<dbReference type="Pfam" id="PF21176">
    <property type="entry name" value="RecR_HhH"/>
    <property type="match status" value="1"/>
</dbReference>
<evidence type="ECO:0000313" key="3">
    <source>
        <dbReference type="EMBL" id="MBU5489863.1"/>
    </source>
</evidence>
<dbReference type="PANTHER" id="PTHR30446:SF0">
    <property type="entry name" value="RECOMBINATION PROTEIN RECR"/>
    <property type="match status" value="1"/>
</dbReference>
<gene>
    <name evidence="1 3" type="primary">recR</name>
    <name evidence="3" type="ORF">KQI75_04380</name>
</gene>
<dbReference type="Proteomes" id="UP000783588">
    <property type="component" value="Unassembled WGS sequence"/>
</dbReference>
<dbReference type="Pfam" id="PF02132">
    <property type="entry name" value="RecR_ZnF"/>
    <property type="match status" value="1"/>
</dbReference>
<evidence type="ECO:0000259" key="2">
    <source>
        <dbReference type="PROSITE" id="PS50880"/>
    </source>
</evidence>
<dbReference type="PROSITE" id="PS50880">
    <property type="entry name" value="TOPRIM"/>
    <property type="match status" value="1"/>
</dbReference>
<organism evidence="3 4">
    <name type="scientific">Butyricicoccus intestinisimiae</name>
    <dbReference type="NCBI Taxonomy" id="2841509"/>
    <lineage>
        <taxon>Bacteria</taxon>
        <taxon>Bacillati</taxon>
        <taxon>Bacillota</taxon>
        <taxon>Clostridia</taxon>
        <taxon>Eubacteriales</taxon>
        <taxon>Butyricicoccaceae</taxon>
        <taxon>Butyricicoccus</taxon>
    </lineage>
</organism>
<name>A0ABS6EQB9_9FIRM</name>
<dbReference type="CDD" id="cd01025">
    <property type="entry name" value="TOPRIM_recR"/>
    <property type="match status" value="1"/>
</dbReference>
<dbReference type="HAMAP" id="MF_00017">
    <property type="entry name" value="RecR"/>
    <property type="match status" value="1"/>
</dbReference>
<keyword evidence="1" id="KW-0227">DNA damage</keyword>
<dbReference type="Pfam" id="PF13662">
    <property type="entry name" value="Toprim_4"/>
    <property type="match status" value="1"/>
</dbReference>
<reference evidence="3 4" key="1">
    <citation type="submission" date="2021-06" db="EMBL/GenBank/DDBJ databases">
        <authorList>
            <person name="Sun Q."/>
            <person name="Li D."/>
        </authorList>
    </citation>
    <scope>NUCLEOTIDE SEQUENCE [LARGE SCALE GENOMIC DNA]</scope>
    <source>
        <strain evidence="3 4">MSJd-7</strain>
    </source>
</reference>
<dbReference type="InterPro" id="IPR015967">
    <property type="entry name" value="Rcmb_RecR_Znf"/>
</dbReference>
<dbReference type="InterPro" id="IPR000093">
    <property type="entry name" value="DNA_Rcmb_RecR"/>
</dbReference>
<accession>A0ABS6EQB9</accession>
<feature type="zinc finger region" description="C4-type" evidence="1">
    <location>
        <begin position="58"/>
        <end position="73"/>
    </location>
</feature>
<dbReference type="EMBL" id="JAHLQI010000002">
    <property type="protein sequence ID" value="MBU5489863.1"/>
    <property type="molecule type" value="Genomic_DNA"/>
</dbReference>
<keyword evidence="1" id="KW-0233">DNA recombination</keyword>
<keyword evidence="4" id="KW-1185">Reference proteome</keyword>
<comment type="similarity">
    <text evidence="1">Belongs to the RecR family.</text>
</comment>
<comment type="caution">
    <text evidence="3">The sequence shown here is derived from an EMBL/GenBank/DDBJ whole genome shotgun (WGS) entry which is preliminary data.</text>
</comment>
<dbReference type="PANTHER" id="PTHR30446">
    <property type="entry name" value="RECOMBINATION PROTEIN RECR"/>
    <property type="match status" value="1"/>
</dbReference>
<feature type="domain" description="Toprim" evidence="2">
    <location>
        <begin position="81"/>
        <end position="176"/>
    </location>
</feature>
<keyword evidence="1" id="KW-0234">DNA repair</keyword>
<proteinExistence type="inferred from homology"/>
<dbReference type="InterPro" id="IPR006171">
    <property type="entry name" value="TOPRIM_dom"/>
</dbReference>
<sequence length="200" mass="22332">MNYFAPSVETLIDEFSKLPGIGRKTAQRLAFHILNLPKEDADKLAQAITAAKNTIHLCPVCQNLTDEELCPICADPARDHKTICVVADPKDVLAFEKTREYQGLYHVLHGTISPLNHVGPDDLSIRELLHRVAEEDIEEVILATNPDTEGEATAMYLARLLKPFHIRVSRLAYGIPVGGQLEYIDEVTLMRALDGRHNIE</sequence>
<evidence type="ECO:0000313" key="4">
    <source>
        <dbReference type="Proteomes" id="UP000783588"/>
    </source>
</evidence>
<dbReference type="SMART" id="SM00493">
    <property type="entry name" value="TOPRIM"/>
    <property type="match status" value="1"/>
</dbReference>
<dbReference type="Pfam" id="PF21175">
    <property type="entry name" value="RecR_C"/>
    <property type="match status" value="1"/>
</dbReference>
<dbReference type="InterPro" id="IPR034137">
    <property type="entry name" value="TOPRIM_RecR"/>
</dbReference>
<dbReference type="NCBIfam" id="TIGR00615">
    <property type="entry name" value="recR"/>
    <property type="match status" value="1"/>
</dbReference>
<comment type="function">
    <text evidence="1">May play a role in DNA repair. It seems to be involved in an RecBC-independent recombinational process of DNA repair. It may act with RecF and RecO.</text>
</comment>